<feature type="domain" description="Dienelactone hydrolase" evidence="1">
    <location>
        <begin position="29"/>
        <end position="249"/>
    </location>
</feature>
<protein>
    <submittedName>
        <fullName evidence="2 3">Dienelactone hydrolase</fullName>
        <ecNumber evidence="2">3.1.1.45</ecNumber>
    </submittedName>
</protein>
<keyword evidence="3" id="KW-0614">Plasmid</keyword>
<dbReference type="InterPro" id="IPR051049">
    <property type="entry name" value="Dienelactone_hydrolase-like"/>
</dbReference>
<dbReference type="EC" id="3.1.1.45" evidence="2"/>
<geneLocation type="plasmid" evidence="2">
    <name>pR1CP1</name>
</geneLocation>
<reference evidence="2 4" key="3">
    <citation type="submission" date="2014-07" db="EMBL/GenBank/DDBJ databases">
        <authorList>
            <person name="Zhang J.E."/>
            <person name="Yang H."/>
            <person name="Guo J."/>
            <person name="Deng Z."/>
            <person name="Luo H."/>
            <person name="Luo M."/>
            <person name="Zhao B."/>
        </authorList>
    </citation>
    <scope>NUCLEOTIDE SEQUENCE [LARGE SCALE GENOMIC DNA]</scope>
    <source>
        <strain evidence="2 4">1CP</strain>
        <plasmid evidence="4">Plasmid pr1cp1</plasmid>
        <plasmid evidence="2">pR1CP1</plasmid>
    </source>
</reference>
<dbReference type="SUPFAM" id="SSF53474">
    <property type="entry name" value="alpha/beta-Hydrolases"/>
    <property type="match status" value="1"/>
</dbReference>
<dbReference type="EMBL" id="AJ439407">
    <property type="protein sequence ID" value="CAD28143.1"/>
    <property type="molecule type" value="Genomic_DNA"/>
</dbReference>
<dbReference type="Proteomes" id="UP000186108">
    <property type="component" value="Plasmid pR1CP1"/>
</dbReference>
<gene>
    <name evidence="3" type="primary">clcD2</name>
    <name evidence="2" type="synonym">clcD3</name>
    <name evidence="2" type="ORF">R1CP_39615</name>
</gene>
<reference evidence="3" key="2">
    <citation type="submission" date="2002-03" db="EMBL/GenBank/DDBJ databases">
        <title>Identification and expression analysis of three two-component (chloro)phenol hydroxylases in Rhodococcus opacus 1CP.</title>
        <authorList>
            <person name="Groening J.A.D."/>
            <person name="Eulberg D."/>
            <person name="Benndorf D."/>
            <person name="Kaschabek S.R."/>
            <person name="Archer J.A.C."/>
            <person name="Schloemann M."/>
        </authorList>
    </citation>
    <scope>NUCLEOTIDE SEQUENCE</scope>
    <source>
        <strain evidence="3">1CP</strain>
        <plasmid evidence="3">p1CP</plasmid>
    </source>
</reference>
<evidence type="ECO:0000313" key="2">
    <source>
        <dbReference type="EMBL" id="ANS32506.1"/>
    </source>
</evidence>
<accession>Q8G9L2</accession>
<dbReference type="PANTHER" id="PTHR46623">
    <property type="entry name" value="CARBOXYMETHYLENEBUTENOLIDASE-RELATED"/>
    <property type="match status" value="1"/>
</dbReference>
<dbReference type="EMBL" id="CP009112">
    <property type="protein sequence ID" value="ANS32506.1"/>
    <property type="molecule type" value="Genomic_DNA"/>
</dbReference>
<dbReference type="ESTHER" id="rhoop-CLCD2">
    <property type="family name" value="Dienelactone_hydrolase"/>
</dbReference>
<dbReference type="Gene3D" id="3.40.50.1820">
    <property type="entry name" value="alpha/beta hydrolase"/>
    <property type="match status" value="1"/>
</dbReference>
<geneLocation type="plasmid" evidence="3">
    <name>p1CP</name>
</geneLocation>
<name>Q8G9L2_RHOOP</name>
<sequence length="254" mass="27401">MCHAGLTDPNAPAVLHIEVEVDVPGGKMPATLYLPNTGKGPGISLLTDMYGPIPFYRAVASRLAAEGYVVLLSDYFFRQGRLPAETREEGFSRHSRSDEVTAIDDHAAAVSWLQRRPEVVQDRVGLLGFCLGGTIALNLCAAGANAVAVCYYAFPFSFGNPCRRKAPRPIDIASEISAPVLSHWGDADYIPLSEIEAFGAAMRKFGHPYTERVYSGAGHGFLAGLVERSGDSSAAHESWELTQAFFSRHLGGSR</sequence>
<organism evidence="3">
    <name type="scientific">Rhodococcus opacus</name>
    <name type="common">Nocardia opaca</name>
    <dbReference type="NCBI Taxonomy" id="37919"/>
    <lineage>
        <taxon>Bacteria</taxon>
        <taxon>Bacillati</taxon>
        <taxon>Actinomycetota</taxon>
        <taxon>Actinomycetes</taxon>
        <taxon>Mycobacteriales</taxon>
        <taxon>Nocardiaceae</taxon>
        <taxon>Rhodococcus</taxon>
    </lineage>
</organism>
<dbReference type="InterPro" id="IPR029058">
    <property type="entry name" value="AB_hydrolase_fold"/>
</dbReference>
<dbReference type="BioCyc" id="MetaCyc:MONOMER-14667"/>
<dbReference type="Pfam" id="PF01738">
    <property type="entry name" value="DLH"/>
    <property type="match status" value="1"/>
</dbReference>
<reference evidence="3" key="1">
    <citation type="journal article" date="2002" name="J. Bacteriol.">
        <title>A new modified ortho cleavage pathway of 3-chlorocatechol degradation by Rhodococcus opacus 1CP: genetic and biochemical evidence.</title>
        <authorList>
            <person name="Moiseeva O.V."/>
            <person name="Solyanikova I.P."/>
            <person name="Kaschabek S.R."/>
            <person name="Groening J."/>
            <person name="Thiel M."/>
            <person name="Golovleva L.A."/>
            <person name="Schloemann M."/>
        </authorList>
    </citation>
    <scope>NUCLEOTIDE SEQUENCE</scope>
    <source>
        <strain evidence="3">1CP</strain>
        <plasmid evidence="3">p1CP</plasmid>
    </source>
</reference>
<evidence type="ECO:0000259" key="1">
    <source>
        <dbReference type="Pfam" id="PF01738"/>
    </source>
</evidence>
<dbReference type="InterPro" id="IPR002925">
    <property type="entry name" value="Dienelactn_hydro"/>
</dbReference>
<dbReference type="GO" id="GO:0008806">
    <property type="term" value="F:carboxymethylenebutenolidase activity"/>
    <property type="evidence" value="ECO:0007669"/>
    <property type="project" value="UniProtKB-EC"/>
</dbReference>
<dbReference type="AlphaFoldDB" id="Q8G9L2"/>
<evidence type="ECO:0000313" key="3">
    <source>
        <dbReference type="EMBL" id="CAD28143.1"/>
    </source>
</evidence>
<dbReference type="PANTHER" id="PTHR46623:SF6">
    <property type="entry name" value="ALPHA_BETA-HYDROLASES SUPERFAMILY PROTEIN"/>
    <property type="match status" value="1"/>
</dbReference>
<proteinExistence type="predicted"/>
<geneLocation type="plasmid" evidence="4">
    <name>pr1cp1</name>
</geneLocation>
<keyword evidence="3" id="KW-0378">Hydrolase</keyword>
<evidence type="ECO:0000313" key="4">
    <source>
        <dbReference type="Proteomes" id="UP000186108"/>
    </source>
</evidence>